<proteinExistence type="evidence at transcript level"/>
<accession>A0A0K8RKG3</accession>
<protein>
    <submittedName>
        <fullName evidence="1">Putative mitochondrial inheritance and actin cytoskeleton organization protein</fullName>
    </submittedName>
</protein>
<reference evidence="1" key="1">
    <citation type="submission" date="2012-12" db="EMBL/GenBank/DDBJ databases">
        <title>Identification and characterization of a phenylalanine ammonia-lyase gene family in Isatis indigotica Fort.</title>
        <authorList>
            <person name="Liu Q."/>
            <person name="Chen J."/>
            <person name="Zhou X."/>
            <person name="Di P."/>
            <person name="Xiao Y."/>
            <person name="Xuan H."/>
            <person name="Zhang L."/>
            <person name="Chen W."/>
        </authorList>
    </citation>
    <scope>NUCLEOTIDE SEQUENCE</scope>
    <source>
        <tissue evidence="1">Salivary gland</tissue>
    </source>
</reference>
<sequence>MFQYFKKFGISLVVLQTLRCSSTSCLLHSEQNLLISYLELFLCPHQRRISWHCLPTSELCSSICVWCS</sequence>
<dbReference type="EMBL" id="GADI01002237">
    <property type="protein sequence ID" value="JAA71571.1"/>
    <property type="molecule type" value="mRNA"/>
</dbReference>
<evidence type="ECO:0000313" key="1">
    <source>
        <dbReference type="EMBL" id="JAA71571.1"/>
    </source>
</evidence>
<organism evidence="1">
    <name type="scientific">Ixodes ricinus</name>
    <name type="common">Common tick</name>
    <name type="synonym">Acarus ricinus</name>
    <dbReference type="NCBI Taxonomy" id="34613"/>
    <lineage>
        <taxon>Eukaryota</taxon>
        <taxon>Metazoa</taxon>
        <taxon>Ecdysozoa</taxon>
        <taxon>Arthropoda</taxon>
        <taxon>Chelicerata</taxon>
        <taxon>Arachnida</taxon>
        <taxon>Acari</taxon>
        <taxon>Parasitiformes</taxon>
        <taxon>Ixodida</taxon>
        <taxon>Ixodoidea</taxon>
        <taxon>Ixodidae</taxon>
        <taxon>Ixodinae</taxon>
        <taxon>Ixodes</taxon>
    </lineage>
</organism>
<dbReference type="AlphaFoldDB" id="A0A0K8RKG3"/>
<name>A0A0K8RKG3_IXORI</name>